<dbReference type="Proteomes" id="UP000091857">
    <property type="component" value="Chromosome 8"/>
</dbReference>
<feature type="domain" description="RRM" evidence="4">
    <location>
        <begin position="563"/>
        <end position="643"/>
    </location>
</feature>
<dbReference type="SMART" id="SM00360">
    <property type="entry name" value="RRM"/>
    <property type="match status" value="3"/>
</dbReference>
<evidence type="ECO:0000256" key="1">
    <source>
        <dbReference type="ARBA" id="ARBA00022884"/>
    </source>
</evidence>
<feature type="region of interest" description="Disordered" evidence="3">
    <location>
        <begin position="649"/>
        <end position="677"/>
    </location>
</feature>
<dbReference type="InterPro" id="IPR012677">
    <property type="entry name" value="Nucleotide-bd_a/b_plait_sf"/>
</dbReference>
<evidence type="ECO:0000259" key="4">
    <source>
        <dbReference type="PROSITE" id="PS50102"/>
    </source>
</evidence>
<dbReference type="InterPro" id="IPR000504">
    <property type="entry name" value="RRM_dom"/>
</dbReference>
<gene>
    <name evidence="5" type="ORF">MANES_08G146300v8</name>
</gene>
<keyword evidence="1 2" id="KW-0694">RNA-binding</keyword>
<reference evidence="6" key="1">
    <citation type="journal article" date="2016" name="Nat. Biotechnol.">
        <title>Sequencing wild and cultivated cassava and related species reveals extensive interspecific hybridization and genetic diversity.</title>
        <authorList>
            <person name="Bredeson J.V."/>
            <person name="Lyons J.B."/>
            <person name="Prochnik S.E."/>
            <person name="Wu G.A."/>
            <person name="Ha C.M."/>
            <person name="Edsinger-Gonzales E."/>
            <person name="Grimwood J."/>
            <person name="Schmutz J."/>
            <person name="Rabbi I.Y."/>
            <person name="Egesi C."/>
            <person name="Nauluvula P."/>
            <person name="Lebot V."/>
            <person name="Ndunguru J."/>
            <person name="Mkamilo G."/>
            <person name="Bart R.S."/>
            <person name="Setter T.L."/>
            <person name="Gleadow R.M."/>
            <person name="Kulakow P."/>
            <person name="Ferguson M.E."/>
            <person name="Rounsley S."/>
            <person name="Rokhsar D.S."/>
        </authorList>
    </citation>
    <scope>NUCLEOTIDE SEQUENCE [LARGE SCALE GENOMIC DNA]</scope>
    <source>
        <strain evidence="6">cv. AM560-2</strain>
    </source>
</reference>
<feature type="region of interest" description="Disordered" evidence="3">
    <location>
        <begin position="87"/>
        <end position="156"/>
    </location>
</feature>
<dbReference type="PANTHER" id="PTHR21245">
    <property type="entry name" value="HETEROGENEOUS NUCLEAR RIBONUCLEOPROTEIN"/>
    <property type="match status" value="1"/>
</dbReference>
<dbReference type="OrthoDB" id="3800936at2759"/>
<dbReference type="InterPro" id="IPR035979">
    <property type="entry name" value="RBD_domain_sf"/>
</dbReference>
<dbReference type="GO" id="GO:0003729">
    <property type="term" value="F:mRNA binding"/>
    <property type="evidence" value="ECO:0000318"/>
    <property type="project" value="GO_Central"/>
</dbReference>
<dbReference type="GO" id="GO:0005634">
    <property type="term" value="C:nucleus"/>
    <property type="evidence" value="ECO:0000318"/>
    <property type="project" value="GO_Central"/>
</dbReference>
<feature type="domain" description="RRM" evidence="4">
    <location>
        <begin position="468"/>
        <end position="550"/>
    </location>
</feature>
<keyword evidence="6" id="KW-1185">Reference proteome</keyword>
<dbReference type="EMBL" id="CM004394">
    <property type="protein sequence ID" value="OAY44393.1"/>
    <property type="molecule type" value="Genomic_DNA"/>
</dbReference>
<feature type="region of interest" description="Disordered" evidence="3">
    <location>
        <begin position="1"/>
        <end position="54"/>
    </location>
</feature>
<dbReference type="Pfam" id="PF00076">
    <property type="entry name" value="RRM_1"/>
    <property type="match status" value="3"/>
</dbReference>
<feature type="compositionally biased region" description="Low complexity" evidence="3">
    <location>
        <begin position="138"/>
        <end position="154"/>
    </location>
</feature>
<dbReference type="STRING" id="3983.A0A2C9VGB8"/>
<evidence type="ECO:0000313" key="5">
    <source>
        <dbReference type="EMBL" id="OAY44393.1"/>
    </source>
</evidence>
<dbReference type="Gene3D" id="3.30.70.330">
    <property type="match status" value="3"/>
</dbReference>
<protein>
    <recommendedName>
        <fullName evidence="4">RRM domain-containing protein</fullName>
    </recommendedName>
</protein>
<evidence type="ECO:0000256" key="3">
    <source>
        <dbReference type="SAM" id="MobiDB-lite"/>
    </source>
</evidence>
<name>A0A2C9VGB8_MANES</name>
<accession>A0A2C9VGB8</accession>
<dbReference type="Gramene" id="Manes.08G146300.1.v8.1">
    <property type="protein sequence ID" value="Manes.08G146300.1.v8.1.CDS"/>
    <property type="gene ID" value="Manes.08G146300.v8.1"/>
</dbReference>
<dbReference type="OMA" id="PRGQTHI"/>
<organism evidence="5 6">
    <name type="scientific">Manihot esculenta</name>
    <name type="common">Cassava</name>
    <name type="synonym">Jatropha manihot</name>
    <dbReference type="NCBI Taxonomy" id="3983"/>
    <lineage>
        <taxon>Eukaryota</taxon>
        <taxon>Viridiplantae</taxon>
        <taxon>Streptophyta</taxon>
        <taxon>Embryophyta</taxon>
        <taxon>Tracheophyta</taxon>
        <taxon>Spermatophyta</taxon>
        <taxon>Magnoliopsida</taxon>
        <taxon>eudicotyledons</taxon>
        <taxon>Gunneridae</taxon>
        <taxon>Pentapetalae</taxon>
        <taxon>rosids</taxon>
        <taxon>fabids</taxon>
        <taxon>Malpighiales</taxon>
        <taxon>Euphorbiaceae</taxon>
        <taxon>Crotonoideae</taxon>
        <taxon>Manihoteae</taxon>
        <taxon>Manihot</taxon>
    </lineage>
</organism>
<sequence length="825" mass="90386">MAPKKQPGPRPKRAVTATAKRAVPDTTPIRVHSSDSLTAAKSPHNVEAKTTAQSACEGALLPSSSPAIEDGNTSVAPSVPGIAETVNEIPADEKRGNCSMGAENNKISTGNETLPLENRKPDVSLGIGSRIEEKDFIGGSENGDSGNDDVVAMKPNKKTKKVVKVVKKVVKKRVPKSMHKAITACSNKELTTEEDLDDDSEKLCSSDCVSSSMQEIGMVNLSGGPKDKGLENQPEILDGVVNGSTPKQDVGMVDCSLSVPVIVENSDAYVTLSVEEAKNPDQPLGVPMEVETFDTMGEGGKEVSVNEIPVKGEKSEGAVEKSDTATKIPMEMMNVDLVGNRNNECVVQFVGSSSGNEEGAKEDSEKGNGRIVLSGELEALERRRRRKTEIFIGGLNTDAKEEDIREVFEEVGDIVEVRLVTNSKTGKNKGYAFVRYASAADAKKALEKYQKAEICGKQCSTAAVEGNDTIFLGNIDKQWTNEDVIKLLQDIGIEKIDKVTVMTDPSNMGRNRGFAFLELETYKDAQIAFKKLQKKGLGKLRNIKVAWAEPLSEPDEEELLKVKSVYAEYLPPSWDAEKVRSYFTKFGEIENVVLSRNLHSSRRNDFAFVNFKTRESALACIELFNHERLSNEGSQVNVKVSLAKPVQKGKLQKKISKPTSKEIIKQKQSSQGPVKPVEPRYSKMPAIHVSNQVLGDISASGAAELEQRLAERALQKQMQARLTSGMTNRDYSHVFPGQKRSFYMLGDDLNYSDPRGYARIRMDSSSPVGSLSHGEVPPVFGMASLSYYQQQGAGYALGHRYPDYANSFQREEPPYHGCGRDYYKY</sequence>
<feature type="domain" description="RRM" evidence="4">
    <location>
        <begin position="388"/>
        <end position="466"/>
    </location>
</feature>
<dbReference type="SUPFAM" id="SSF54928">
    <property type="entry name" value="RNA-binding domain, RBD"/>
    <property type="match status" value="2"/>
</dbReference>
<evidence type="ECO:0000256" key="2">
    <source>
        <dbReference type="PROSITE-ProRule" id="PRU00176"/>
    </source>
</evidence>
<dbReference type="PROSITE" id="PS50102">
    <property type="entry name" value="RRM"/>
    <property type="match status" value="3"/>
</dbReference>
<evidence type="ECO:0000313" key="6">
    <source>
        <dbReference type="Proteomes" id="UP000091857"/>
    </source>
</evidence>
<dbReference type="AlphaFoldDB" id="A0A2C9VGB8"/>
<dbReference type="CDD" id="cd00590">
    <property type="entry name" value="RRM_SF"/>
    <property type="match status" value="3"/>
</dbReference>
<comment type="caution">
    <text evidence="5">The sequence shown here is derived from an EMBL/GenBank/DDBJ whole genome shotgun (WGS) entry which is preliminary data.</text>
</comment>
<proteinExistence type="predicted"/>